<dbReference type="InterPro" id="IPR003439">
    <property type="entry name" value="ABC_transporter-like_ATP-bd"/>
</dbReference>
<organism evidence="5 6">
    <name type="scientific">Suicoccus acidiformans</name>
    <dbReference type="NCBI Taxonomy" id="2036206"/>
    <lineage>
        <taxon>Bacteria</taxon>
        <taxon>Bacillati</taxon>
        <taxon>Bacillota</taxon>
        <taxon>Bacilli</taxon>
        <taxon>Lactobacillales</taxon>
        <taxon>Aerococcaceae</taxon>
        <taxon>Suicoccus</taxon>
    </lineage>
</organism>
<keyword evidence="2" id="KW-0547">Nucleotide-binding</keyword>
<dbReference type="PANTHER" id="PTHR42939:SF1">
    <property type="entry name" value="ABC TRANSPORTER ATP-BINDING PROTEIN ALBC-RELATED"/>
    <property type="match status" value="1"/>
</dbReference>
<dbReference type="SUPFAM" id="SSF52540">
    <property type="entry name" value="P-loop containing nucleoside triphosphate hydrolases"/>
    <property type="match status" value="1"/>
</dbReference>
<dbReference type="CDD" id="cd03230">
    <property type="entry name" value="ABC_DR_subfamily_A"/>
    <property type="match status" value="1"/>
</dbReference>
<protein>
    <submittedName>
        <fullName evidence="5">Multidrug ABC transporter ATP-binding protein</fullName>
    </submittedName>
</protein>
<dbReference type="Pfam" id="PF00005">
    <property type="entry name" value="ABC_tran"/>
    <property type="match status" value="1"/>
</dbReference>
<dbReference type="OrthoDB" id="9804819at2"/>
<dbReference type="PANTHER" id="PTHR42939">
    <property type="entry name" value="ABC TRANSPORTER ATP-BINDING PROTEIN ALBC-RELATED"/>
    <property type="match status" value="1"/>
</dbReference>
<dbReference type="InterPro" id="IPR003593">
    <property type="entry name" value="AAA+_ATPase"/>
</dbReference>
<name>A0A347WN12_9LACT</name>
<feature type="domain" description="ABC transporter" evidence="4">
    <location>
        <begin position="2"/>
        <end position="224"/>
    </location>
</feature>
<accession>A0A347WN12</accession>
<dbReference type="Proteomes" id="UP000263232">
    <property type="component" value="Chromosome"/>
</dbReference>
<sequence length="227" mass="25417">MLEARHIYKHYGKRSVLQDVSLTLEPGEVVALIGLNGTGKTTLMQILMQLLRPDQGAVSIDGKPVDFSSLDQISYISDQFVGLKQETIRYNLDLLARYYPCYQEGRAQRCLDFFQLNADDQIAHLSKGNVAKANLLMGMSLDTSYILMDEPFSGIDLFTREEISRALTSELVEGQGVLIASHQIDELESIVDRALLLKDGAIAYEFSPEAVREESGQSMVDVMREVY</sequence>
<gene>
    <name evidence="5" type="ORF">CL176_10955</name>
</gene>
<evidence type="ECO:0000259" key="4">
    <source>
        <dbReference type="PROSITE" id="PS50893"/>
    </source>
</evidence>
<evidence type="ECO:0000256" key="2">
    <source>
        <dbReference type="ARBA" id="ARBA00022741"/>
    </source>
</evidence>
<dbReference type="InterPro" id="IPR051782">
    <property type="entry name" value="ABC_Transporter_VariousFunc"/>
</dbReference>
<dbReference type="InterPro" id="IPR027417">
    <property type="entry name" value="P-loop_NTPase"/>
</dbReference>
<dbReference type="RefSeq" id="WP_118991326.1">
    <property type="nucleotide sequence ID" value="NZ_CP023434.1"/>
</dbReference>
<dbReference type="KEGG" id="abae:CL176_10955"/>
<reference evidence="5 6" key="1">
    <citation type="submission" date="2017-09" db="EMBL/GenBank/DDBJ databases">
        <title>Complete genome sequence of Oxytococcus suis strain ZY16052.</title>
        <authorList>
            <person name="Li F."/>
        </authorList>
    </citation>
    <scope>NUCLEOTIDE SEQUENCE [LARGE SCALE GENOMIC DNA]</scope>
    <source>
        <strain evidence="5 6">ZY16052</strain>
    </source>
</reference>
<evidence type="ECO:0000256" key="3">
    <source>
        <dbReference type="ARBA" id="ARBA00022840"/>
    </source>
</evidence>
<evidence type="ECO:0000313" key="6">
    <source>
        <dbReference type="Proteomes" id="UP000263232"/>
    </source>
</evidence>
<dbReference type="SMART" id="SM00382">
    <property type="entry name" value="AAA"/>
    <property type="match status" value="1"/>
</dbReference>
<proteinExistence type="predicted"/>
<keyword evidence="3 5" id="KW-0067">ATP-binding</keyword>
<keyword evidence="6" id="KW-1185">Reference proteome</keyword>
<dbReference type="PROSITE" id="PS50893">
    <property type="entry name" value="ABC_TRANSPORTER_2"/>
    <property type="match status" value="1"/>
</dbReference>
<dbReference type="GO" id="GO:0005524">
    <property type="term" value="F:ATP binding"/>
    <property type="evidence" value="ECO:0007669"/>
    <property type="project" value="UniProtKB-KW"/>
</dbReference>
<evidence type="ECO:0000313" key="5">
    <source>
        <dbReference type="EMBL" id="AXY26469.1"/>
    </source>
</evidence>
<dbReference type="GO" id="GO:0016887">
    <property type="term" value="F:ATP hydrolysis activity"/>
    <property type="evidence" value="ECO:0007669"/>
    <property type="project" value="InterPro"/>
</dbReference>
<keyword evidence="1" id="KW-0813">Transport</keyword>
<dbReference type="Gene3D" id="3.40.50.300">
    <property type="entry name" value="P-loop containing nucleotide triphosphate hydrolases"/>
    <property type="match status" value="1"/>
</dbReference>
<dbReference type="EMBL" id="CP023434">
    <property type="protein sequence ID" value="AXY26469.1"/>
    <property type="molecule type" value="Genomic_DNA"/>
</dbReference>
<evidence type="ECO:0000256" key="1">
    <source>
        <dbReference type="ARBA" id="ARBA00022448"/>
    </source>
</evidence>
<dbReference type="AlphaFoldDB" id="A0A347WN12"/>